<proteinExistence type="predicted"/>
<dbReference type="EMBL" id="WHUW01000001">
    <property type="protein sequence ID" value="KAF8452806.1"/>
    <property type="molecule type" value="Genomic_DNA"/>
</dbReference>
<reference evidence="1" key="2">
    <citation type="journal article" date="2020" name="Nat. Commun.">
        <title>Large-scale genome sequencing of mycorrhizal fungi provides insights into the early evolution of symbiotic traits.</title>
        <authorList>
            <person name="Miyauchi S."/>
            <person name="Kiss E."/>
            <person name="Kuo A."/>
            <person name="Drula E."/>
            <person name="Kohler A."/>
            <person name="Sanchez-Garcia M."/>
            <person name="Morin E."/>
            <person name="Andreopoulos B."/>
            <person name="Barry K.W."/>
            <person name="Bonito G."/>
            <person name="Buee M."/>
            <person name="Carver A."/>
            <person name="Chen C."/>
            <person name="Cichocki N."/>
            <person name="Clum A."/>
            <person name="Culley D."/>
            <person name="Crous P.W."/>
            <person name="Fauchery L."/>
            <person name="Girlanda M."/>
            <person name="Hayes R.D."/>
            <person name="Keri Z."/>
            <person name="LaButti K."/>
            <person name="Lipzen A."/>
            <person name="Lombard V."/>
            <person name="Magnuson J."/>
            <person name="Maillard F."/>
            <person name="Murat C."/>
            <person name="Nolan M."/>
            <person name="Ohm R.A."/>
            <person name="Pangilinan J."/>
            <person name="Pereira M.F."/>
            <person name="Perotto S."/>
            <person name="Peter M."/>
            <person name="Pfister S."/>
            <person name="Riley R."/>
            <person name="Sitrit Y."/>
            <person name="Stielow J.B."/>
            <person name="Szollosi G."/>
            <person name="Zifcakova L."/>
            <person name="Stursova M."/>
            <person name="Spatafora J.W."/>
            <person name="Tedersoo L."/>
            <person name="Vaario L.M."/>
            <person name="Yamada A."/>
            <person name="Yan M."/>
            <person name="Wang P."/>
            <person name="Xu J."/>
            <person name="Bruns T."/>
            <person name="Baldrian P."/>
            <person name="Vilgalys R."/>
            <person name="Dunand C."/>
            <person name="Henrissat B."/>
            <person name="Grigoriev I.V."/>
            <person name="Hibbett D."/>
            <person name="Nagy L.G."/>
            <person name="Martin F.M."/>
        </authorList>
    </citation>
    <scope>NUCLEOTIDE SEQUENCE</scope>
    <source>
        <strain evidence="1">BED1</strain>
    </source>
</reference>
<organism evidence="1 2">
    <name type="scientific">Boletus edulis BED1</name>
    <dbReference type="NCBI Taxonomy" id="1328754"/>
    <lineage>
        <taxon>Eukaryota</taxon>
        <taxon>Fungi</taxon>
        <taxon>Dikarya</taxon>
        <taxon>Basidiomycota</taxon>
        <taxon>Agaricomycotina</taxon>
        <taxon>Agaricomycetes</taxon>
        <taxon>Agaricomycetidae</taxon>
        <taxon>Boletales</taxon>
        <taxon>Boletineae</taxon>
        <taxon>Boletaceae</taxon>
        <taxon>Boletoideae</taxon>
        <taxon>Boletus</taxon>
    </lineage>
</organism>
<protein>
    <submittedName>
        <fullName evidence="1">Uncharacterized protein</fullName>
    </submittedName>
</protein>
<gene>
    <name evidence="1" type="ORF">L210DRAFT_873770</name>
</gene>
<name>A0AAD4C997_BOLED</name>
<accession>A0AAD4C997</accession>
<feature type="non-terminal residue" evidence="1">
    <location>
        <position position="1"/>
    </location>
</feature>
<sequence length="72" mass="8433">FICNHYQEAAESICVLTSELTALRDTLKLRDDDFPCFIAEERKYLLSLKQLPAQDVLKVRYVQVLDDVESRR</sequence>
<dbReference type="Proteomes" id="UP001194468">
    <property type="component" value="Unassembled WGS sequence"/>
</dbReference>
<keyword evidence="2" id="KW-1185">Reference proteome</keyword>
<evidence type="ECO:0000313" key="2">
    <source>
        <dbReference type="Proteomes" id="UP001194468"/>
    </source>
</evidence>
<comment type="caution">
    <text evidence="1">The sequence shown here is derived from an EMBL/GenBank/DDBJ whole genome shotgun (WGS) entry which is preliminary data.</text>
</comment>
<evidence type="ECO:0000313" key="1">
    <source>
        <dbReference type="EMBL" id="KAF8452806.1"/>
    </source>
</evidence>
<dbReference type="AlphaFoldDB" id="A0AAD4C997"/>
<reference evidence="1" key="1">
    <citation type="submission" date="2019-10" db="EMBL/GenBank/DDBJ databases">
        <authorList>
            <consortium name="DOE Joint Genome Institute"/>
            <person name="Kuo A."/>
            <person name="Miyauchi S."/>
            <person name="Kiss E."/>
            <person name="Drula E."/>
            <person name="Kohler A."/>
            <person name="Sanchez-Garcia M."/>
            <person name="Andreopoulos B."/>
            <person name="Barry K.W."/>
            <person name="Bonito G."/>
            <person name="Buee M."/>
            <person name="Carver A."/>
            <person name="Chen C."/>
            <person name="Cichocki N."/>
            <person name="Clum A."/>
            <person name="Culley D."/>
            <person name="Crous P.W."/>
            <person name="Fauchery L."/>
            <person name="Girlanda M."/>
            <person name="Hayes R."/>
            <person name="Keri Z."/>
            <person name="LaButti K."/>
            <person name="Lipzen A."/>
            <person name="Lombard V."/>
            <person name="Magnuson J."/>
            <person name="Maillard F."/>
            <person name="Morin E."/>
            <person name="Murat C."/>
            <person name="Nolan M."/>
            <person name="Ohm R."/>
            <person name="Pangilinan J."/>
            <person name="Pereira M."/>
            <person name="Perotto S."/>
            <person name="Peter M."/>
            <person name="Riley R."/>
            <person name="Sitrit Y."/>
            <person name="Stielow B."/>
            <person name="Szollosi G."/>
            <person name="Zifcakova L."/>
            <person name="Stursova M."/>
            <person name="Spatafora J.W."/>
            <person name="Tedersoo L."/>
            <person name="Vaario L.-M."/>
            <person name="Yamada A."/>
            <person name="Yan M."/>
            <person name="Wang P."/>
            <person name="Xu J."/>
            <person name="Bruns T."/>
            <person name="Baldrian P."/>
            <person name="Vilgalys R."/>
            <person name="Henrissat B."/>
            <person name="Grigoriev I.V."/>
            <person name="Hibbett D."/>
            <person name="Nagy L.G."/>
            <person name="Martin F.M."/>
        </authorList>
    </citation>
    <scope>NUCLEOTIDE SEQUENCE</scope>
    <source>
        <strain evidence="1">BED1</strain>
    </source>
</reference>